<sequence length="103" mass="11221">MDCYFCIVNLPGKMGADVCVLAAADDVSAMTAMADRALYWVGYETIFLYYGERFVGSLADGNKGFPSAWPERKPVRATRAPGSQRSARFRQSAASETVVRKAG</sequence>
<protein>
    <submittedName>
        <fullName evidence="2">Uncharacterized protein</fullName>
    </submittedName>
</protein>
<accession>A0A7W9CFM4</accession>
<feature type="region of interest" description="Disordered" evidence="1">
    <location>
        <begin position="70"/>
        <end position="103"/>
    </location>
</feature>
<evidence type="ECO:0000313" key="3">
    <source>
        <dbReference type="Proteomes" id="UP000545037"/>
    </source>
</evidence>
<keyword evidence="3" id="KW-1185">Reference proteome</keyword>
<proteinExistence type="predicted"/>
<reference evidence="2 3" key="1">
    <citation type="submission" date="2020-08" db="EMBL/GenBank/DDBJ databases">
        <title>Genomic Encyclopedia of Type Strains, Phase IV (KMG-IV): sequencing the most valuable type-strain genomes for metagenomic binning, comparative biology and taxonomic classification.</title>
        <authorList>
            <person name="Goeker M."/>
        </authorList>
    </citation>
    <scope>NUCLEOTIDE SEQUENCE [LARGE SCALE GENOMIC DNA]</scope>
    <source>
        <strain evidence="2 3">DSM 4737</strain>
    </source>
</reference>
<comment type="caution">
    <text evidence="2">The sequence shown here is derived from an EMBL/GenBank/DDBJ whole genome shotgun (WGS) entry which is preliminary data.</text>
</comment>
<dbReference type="RefSeq" id="WP_183211719.1">
    <property type="nucleotide sequence ID" value="NZ_JACHOR010000001.1"/>
</dbReference>
<dbReference type="Proteomes" id="UP000545037">
    <property type="component" value="Unassembled WGS sequence"/>
</dbReference>
<evidence type="ECO:0000313" key="2">
    <source>
        <dbReference type="EMBL" id="MBB5744759.1"/>
    </source>
</evidence>
<gene>
    <name evidence="2" type="ORF">GGR13_000331</name>
</gene>
<name>A0A7W9CFM4_9CAUL</name>
<dbReference type="EMBL" id="JACHOR010000001">
    <property type="protein sequence ID" value="MBB5744759.1"/>
    <property type="molecule type" value="Genomic_DNA"/>
</dbReference>
<dbReference type="AlphaFoldDB" id="A0A7W9CFM4"/>
<evidence type="ECO:0000256" key="1">
    <source>
        <dbReference type="SAM" id="MobiDB-lite"/>
    </source>
</evidence>
<organism evidence="2 3">
    <name type="scientific">Brevundimonas variabilis</name>
    <dbReference type="NCBI Taxonomy" id="74312"/>
    <lineage>
        <taxon>Bacteria</taxon>
        <taxon>Pseudomonadati</taxon>
        <taxon>Pseudomonadota</taxon>
        <taxon>Alphaproteobacteria</taxon>
        <taxon>Caulobacterales</taxon>
        <taxon>Caulobacteraceae</taxon>
        <taxon>Brevundimonas</taxon>
    </lineage>
</organism>